<organism evidence="1 2">
    <name type="scientific">Micromonospora vulcania</name>
    <dbReference type="NCBI Taxonomy" id="1441873"/>
    <lineage>
        <taxon>Bacteria</taxon>
        <taxon>Bacillati</taxon>
        <taxon>Actinomycetota</taxon>
        <taxon>Actinomycetes</taxon>
        <taxon>Micromonosporales</taxon>
        <taxon>Micromonosporaceae</taxon>
        <taxon>Micromonospora</taxon>
    </lineage>
</organism>
<dbReference type="Pfam" id="PF04978">
    <property type="entry name" value="MST"/>
    <property type="match status" value="1"/>
</dbReference>
<dbReference type="SUPFAM" id="SSF109854">
    <property type="entry name" value="DinB/YfiT-like putative metalloenzymes"/>
    <property type="match status" value="1"/>
</dbReference>
<evidence type="ECO:0000313" key="1">
    <source>
        <dbReference type="EMBL" id="MFC5922374.1"/>
    </source>
</evidence>
<dbReference type="Gene3D" id="1.20.120.450">
    <property type="entry name" value="dinb family like domain"/>
    <property type="match status" value="1"/>
</dbReference>
<keyword evidence="2" id="KW-1185">Reference proteome</keyword>
<dbReference type="InterPro" id="IPR034660">
    <property type="entry name" value="DinB/YfiT-like"/>
</dbReference>
<evidence type="ECO:0000313" key="2">
    <source>
        <dbReference type="Proteomes" id="UP001596226"/>
    </source>
</evidence>
<sequence>MRPCAHPARHASLAQRIARQRWILIHMIEETARHAGHADILRELTDGDTGAV</sequence>
<proteinExistence type="predicted"/>
<dbReference type="Proteomes" id="UP001596226">
    <property type="component" value="Unassembled WGS sequence"/>
</dbReference>
<protein>
    <submittedName>
        <fullName evidence="1">DUF664 domain-containing protein</fullName>
    </submittedName>
</protein>
<dbReference type="RefSeq" id="WP_377505104.1">
    <property type="nucleotide sequence ID" value="NZ_JBHSQS010000002.1"/>
</dbReference>
<name>A0ABW1H1Q5_9ACTN</name>
<accession>A0ABW1H1Q5</accession>
<comment type="caution">
    <text evidence="1">The sequence shown here is derived from an EMBL/GenBank/DDBJ whole genome shotgun (WGS) entry which is preliminary data.</text>
</comment>
<reference evidence="2" key="1">
    <citation type="journal article" date="2019" name="Int. J. Syst. Evol. Microbiol.">
        <title>The Global Catalogue of Microorganisms (GCM) 10K type strain sequencing project: providing services to taxonomists for standard genome sequencing and annotation.</title>
        <authorList>
            <consortium name="The Broad Institute Genomics Platform"/>
            <consortium name="The Broad Institute Genome Sequencing Center for Infectious Disease"/>
            <person name="Wu L."/>
            <person name="Ma J."/>
        </authorList>
    </citation>
    <scope>NUCLEOTIDE SEQUENCE [LARGE SCALE GENOMIC DNA]</scope>
    <source>
        <strain evidence="2">CGMCC 4.7144</strain>
    </source>
</reference>
<dbReference type="EMBL" id="JBHSQS010000002">
    <property type="protein sequence ID" value="MFC5922374.1"/>
    <property type="molecule type" value="Genomic_DNA"/>
</dbReference>
<gene>
    <name evidence="1" type="ORF">ACFQGL_03340</name>
</gene>
<dbReference type="InterPro" id="IPR007061">
    <property type="entry name" value="MST-like"/>
</dbReference>